<dbReference type="Proteomes" id="UP000789739">
    <property type="component" value="Unassembled WGS sequence"/>
</dbReference>
<feature type="non-terminal residue" evidence="1">
    <location>
        <position position="1"/>
    </location>
</feature>
<accession>A0A9N9CUN3</accession>
<evidence type="ECO:0000313" key="1">
    <source>
        <dbReference type="EMBL" id="CAG8611761.1"/>
    </source>
</evidence>
<comment type="caution">
    <text evidence="1">The sequence shown here is derived from an EMBL/GenBank/DDBJ whole genome shotgun (WGS) entry which is preliminary data.</text>
</comment>
<evidence type="ECO:0000313" key="2">
    <source>
        <dbReference type="Proteomes" id="UP000789739"/>
    </source>
</evidence>
<proteinExistence type="predicted"/>
<gene>
    <name evidence="1" type="ORF">PBRASI_LOCUS8211</name>
</gene>
<dbReference type="OrthoDB" id="10254310at2759"/>
<keyword evidence="2" id="KW-1185">Reference proteome</keyword>
<dbReference type="AlphaFoldDB" id="A0A9N9CUN3"/>
<sequence length="238" mass="26875">FDVGRDLLMKLLWSKNDAIVREAVLVIKRLLQLRPHDNVEMITQLAKVLDQIIVPMARASIWKKLELVAPNILRKAAKEFSNSDDVIKLQEEPARFGKDHRTLSDDSLVVADVKNIHIFQDAPFGVQINTMVRIKRREIVRRDHPGTDQMTMAGSLLGCVCVVSGHGRKCEEGCVNSEWQHRNDNTNIGEVVCTNGPEDFLGFTSVNANVYNAHYSVQTNVPRLNSKLICETEETTEE</sequence>
<reference evidence="1" key="1">
    <citation type="submission" date="2021-06" db="EMBL/GenBank/DDBJ databases">
        <authorList>
            <person name="Kallberg Y."/>
            <person name="Tangrot J."/>
            <person name="Rosling A."/>
        </authorList>
    </citation>
    <scope>NUCLEOTIDE SEQUENCE</scope>
    <source>
        <strain evidence="1">BR232B</strain>
    </source>
</reference>
<dbReference type="EMBL" id="CAJVPI010001418">
    <property type="protein sequence ID" value="CAG8611761.1"/>
    <property type="molecule type" value="Genomic_DNA"/>
</dbReference>
<organism evidence="1 2">
    <name type="scientific">Paraglomus brasilianum</name>
    <dbReference type="NCBI Taxonomy" id="144538"/>
    <lineage>
        <taxon>Eukaryota</taxon>
        <taxon>Fungi</taxon>
        <taxon>Fungi incertae sedis</taxon>
        <taxon>Mucoromycota</taxon>
        <taxon>Glomeromycotina</taxon>
        <taxon>Glomeromycetes</taxon>
        <taxon>Paraglomerales</taxon>
        <taxon>Paraglomeraceae</taxon>
        <taxon>Paraglomus</taxon>
    </lineage>
</organism>
<protein>
    <submittedName>
        <fullName evidence="1">5420_t:CDS:1</fullName>
    </submittedName>
</protein>
<dbReference type="Gene3D" id="1.25.10.10">
    <property type="entry name" value="Leucine-rich Repeat Variant"/>
    <property type="match status" value="1"/>
</dbReference>
<dbReference type="InterPro" id="IPR011989">
    <property type="entry name" value="ARM-like"/>
</dbReference>
<name>A0A9N9CUN3_9GLOM</name>